<reference evidence="2 3" key="1">
    <citation type="submission" date="2019-02" db="EMBL/GenBank/DDBJ databases">
        <title>WGS of Pseudoxanthomonas species novum from clinical isolates.</title>
        <authorList>
            <person name="Bernier A.-M."/>
            <person name="Bernard K."/>
            <person name="Vachon A."/>
        </authorList>
    </citation>
    <scope>NUCLEOTIDE SEQUENCE [LARGE SCALE GENOMIC DNA]</scope>
    <source>
        <strain evidence="2 3">NML171200</strain>
    </source>
</reference>
<dbReference type="OrthoDB" id="9152892at2"/>
<gene>
    <name evidence="2" type="ORF">EA660_10975</name>
</gene>
<dbReference type="RefSeq" id="WP_130551544.1">
    <property type="nucleotide sequence ID" value="NZ_SHMC01000003.1"/>
</dbReference>
<keyword evidence="1" id="KW-0812">Transmembrane</keyword>
<keyword evidence="1" id="KW-0472">Membrane</keyword>
<organism evidence="2 3">
    <name type="scientific">Pseudoxanthomonas winnipegensis</name>
    <dbReference type="NCBI Taxonomy" id="2480810"/>
    <lineage>
        <taxon>Bacteria</taxon>
        <taxon>Pseudomonadati</taxon>
        <taxon>Pseudomonadota</taxon>
        <taxon>Gammaproteobacteria</taxon>
        <taxon>Lysobacterales</taxon>
        <taxon>Lysobacteraceae</taxon>
        <taxon>Pseudoxanthomonas</taxon>
    </lineage>
</organism>
<dbReference type="Proteomes" id="UP000292627">
    <property type="component" value="Unassembled WGS sequence"/>
</dbReference>
<keyword evidence="1" id="KW-1133">Transmembrane helix</keyword>
<name>A0A4Q8LB75_9GAMM</name>
<comment type="caution">
    <text evidence="2">The sequence shown here is derived from an EMBL/GenBank/DDBJ whole genome shotgun (WGS) entry which is preliminary data.</text>
</comment>
<sequence length="248" mass="27055">MIHLAPSEADLHAYVDGQLDAAARAEIERWLAAHPERAAVVADWKRDAERLRVQQALPEHWPANPLLDPARLRRQVRARRRTRLGMAAAMALSLCLGVGLGWQAKQAQNPIARLPMADAVAAYRLFAASDTPASLDSASPAQLREWLAVHFGALDQVPDLSAQGFHLVGGQRLSTEQGAAAMLVYADAQGTRLGLYVRPGDWFRRPGERRDGELLAQYWSRGNASFAVVSPFDDARARSVASALAPRG</sequence>
<protein>
    <submittedName>
        <fullName evidence="2">Anti-sigma factor</fullName>
    </submittedName>
</protein>
<feature type="transmembrane region" description="Helical" evidence="1">
    <location>
        <begin position="84"/>
        <end position="102"/>
    </location>
</feature>
<proteinExistence type="predicted"/>
<evidence type="ECO:0000313" key="3">
    <source>
        <dbReference type="Proteomes" id="UP000292627"/>
    </source>
</evidence>
<accession>A0A4Q8LB75</accession>
<evidence type="ECO:0000256" key="1">
    <source>
        <dbReference type="SAM" id="Phobius"/>
    </source>
</evidence>
<evidence type="ECO:0000313" key="2">
    <source>
        <dbReference type="EMBL" id="TAA25932.1"/>
    </source>
</evidence>
<dbReference type="AlphaFoldDB" id="A0A4Q8LB75"/>
<dbReference type="EMBL" id="SHMC01000003">
    <property type="protein sequence ID" value="TAA25932.1"/>
    <property type="molecule type" value="Genomic_DNA"/>
</dbReference>